<comment type="cofactor">
    <cofactor evidence="1">
        <name>thiamine diphosphate</name>
        <dbReference type="ChEBI" id="CHEBI:58937"/>
    </cofactor>
</comment>
<feature type="domain" description="Transketolase N-terminal" evidence="4">
    <location>
        <begin position="16"/>
        <end position="259"/>
    </location>
</feature>
<evidence type="ECO:0000313" key="5">
    <source>
        <dbReference type="EMBL" id="TES85433.1"/>
    </source>
</evidence>
<evidence type="ECO:0000313" key="6">
    <source>
        <dbReference type="Proteomes" id="UP000320781"/>
    </source>
</evidence>
<proteinExistence type="inferred from homology"/>
<comment type="caution">
    <text evidence="5">The sequence shown here is derived from an EMBL/GenBank/DDBJ whole genome shotgun (WGS) entry which is preliminary data.</text>
</comment>
<dbReference type="EMBL" id="SOKU01000215">
    <property type="protein sequence ID" value="TES85433.1"/>
    <property type="molecule type" value="Genomic_DNA"/>
</dbReference>
<dbReference type="Proteomes" id="UP000320781">
    <property type="component" value="Unassembled WGS sequence"/>
</dbReference>
<name>A0A523QIK7_UNCAE</name>
<dbReference type="PANTHER" id="PTHR47514:SF1">
    <property type="entry name" value="TRANSKETOLASE N-TERMINAL SECTION-RELATED"/>
    <property type="match status" value="1"/>
</dbReference>
<dbReference type="Gene3D" id="3.40.50.970">
    <property type="match status" value="1"/>
</dbReference>
<accession>A0A523QIK7</accession>
<evidence type="ECO:0000256" key="2">
    <source>
        <dbReference type="ARBA" id="ARBA00007131"/>
    </source>
</evidence>
<keyword evidence="3" id="KW-0786">Thiamine pyrophosphate</keyword>
<evidence type="ECO:0000256" key="3">
    <source>
        <dbReference type="ARBA" id="ARBA00023052"/>
    </source>
</evidence>
<gene>
    <name evidence="5" type="ORF">E3J95_04415</name>
</gene>
<reference evidence="5 6" key="1">
    <citation type="submission" date="2019-03" db="EMBL/GenBank/DDBJ databases">
        <title>Metabolic potential of uncultured bacteria and archaea associated with petroleum seepage in deep-sea sediments.</title>
        <authorList>
            <person name="Dong X."/>
            <person name="Hubert C."/>
        </authorList>
    </citation>
    <scope>NUCLEOTIDE SEQUENCE [LARGE SCALE GENOMIC DNA]</scope>
    <source>
        <strain evidence="5">E44_bin92</strain>
    </source>
</reference>
<dbReference type="CDD" id="cd02012">
    <property type="entry name" value="TPP_TK"/>
    <property type="match status" value="1"/>
</dbReference>
<evidence type="ECO:0000256" key="1">
    <source>
        <dbReference type="ARBA" id="ARBA00001964"/>
    </source>
</evidence>
<evidence type="ECO:0000259" key="4">
    <source>
        <dbReference type="Pfam" id="PF00456"/>
    </source>
</evidence>
<dbReference type="PANTHER" id="PTHR47514">
    <property type="entry name" value="TRANSKETOLASE N-TERMINAL SECTION-RELATED"/>
    <property type="match status" value="1"/>
</dbReference>
<sequence>MSSLSEEEVVELEKRARSIRQQIIKMLGEAGGGHYGGSLSVVEILVALYFHILKVDPENPLWPDRDRLILSKGHACAALCPILAERGFFSRQLLSTFNKLDSPFGMHPDMHKIPGCDMSTGSLGHGLPVGVGMALAGKMDRKDFRVFVILGDGENDEGSVWEAAMSAAHYKLDNLIAIVDRNRLSLDGPTAEIMSLEPLQEKWETFGWHVQNIDGHNVKDIVRSVESIQKGKPNVILAQTVKGKGVSFMEGKYLWHARVATPEEEAQAIKQLETQTTD</sequence>
<dbReference type="InterPro" id="IPR005474">
    <property type="entry name" value="Transketolase_N"/>
</dbReference>
<protein>
    <submittedName>
        <fullName evidence="5">Transketolase</fullName>
    </submittedName>
</protein>
<dbReference type="InterPro" id="IPR029061">
    <property type="entry name" value="THDP-binding"/>
</dbReference>
<dbReference type="Pfam" id="PF00456">
    <property type="entry name" value="Transketolase_N"/>
    <property type="match status" value="1"/>
</dbReference>
<organism evidence="5 6">
    <name type="scientific">Aerophobetes bacterium</name>
    <dbReference type="NCBI Taxonomy" id="2030807"/>
    <lineage>
        <taxon>Bacteria</taxon>
        <taxon>Candidatus Aerophobota</taxon>
    </lineage>
</organism>
<dbReference type="AlphaFoldDB" id="A0A523QIK7"/>
<dbReference type="SUPFAM" id="SSF52518">
    <property type="entry name" value="Thiamin diphosphate-binding fold (THDP-binding)"/>
    <property type="match status" value="1"/>
</dbReference>
<comment type="similarity">
    <text evidence="2">Belongs to the transketolase family.</text>
</comment>